<name>A0A919K659_9ACTN</name>
<reference evidence="1" key="1">
    <citation type="submission" date="2021-01" db="EMBL/GenBank/DDBJ databases">
        <title>Whole genome shotgun sequence of Actinoplanes rishiriensis NBRC 108556.</title>
        <authorList>
            <person name="Komaki H."/>
            <person name="Tamura T."/>
        </authorList>
    </citation>
    <scope>NUCLEOTIDE SEQUENCE</scope>
    <source>
        <strain evidence="1">NBRC 108556</strain>
    </source>
</reference>
<gene>
    <name evidence="1" type="ORF">Ari01nite_69040</name>
</gene>
<sequence>MMGAATSRDENRWLCEGVAEYIGEWPTPATKSAKVDKTCAAWIRKQR</sequence>
<proteinExistence type="predicted"/>
<keyword evidence="2" id="KW-1185">Reference proteome</keyword>
<protein>
    <submittedName>
        <fullName evidence="1">Uncharacterized protein</fullName>
    </submittedName>
</protein>
<dbReference type="AlphaFoldDB" id="A0A919K659"/>
<dbReference type="Proteomes" id="UP000636960">
    <property type="component" value="Unassembled WGS sequence"/>
</dbReference>
<organism evidence="1 2">
    <name type="scientific">Paractinoplanes rishiriensis</name>
    <dbReference type="NCBI Taxonomy" id="1050105"/>
    <lineage>
        <taxon>Bacteria</taxon>
        <taxon>Bacillati</taxon>
        <taxon>Actinomycetota</taxon>
        <taxon>Actinomycetes</taxon>
        <taxon>Micromonosporales</taxon>
        <taxon>Micromonosporaceae</taxon>
        <taxon>Paractinoplanes</taxon>
    </lineage>
</organism>
<accession>A0A919K659</accession>
<dbReference type="EMBL" id="BOMV01000073">
    <property type="protein sequence ID" value="GIE99439.1"/>
    <property type="molecule type" value="Genomic_DNA"/>
</dbReference>
<evidence type="ECO:0000313" key="2">
    <source>
        <dbReference type="Proteomes" id="UP000636960"/>
    </source>
</evidence>
<comment type="caution">
    <text evidence="1">The sequence shown here is derived from an EMBL/GenBank/DDBJ whole genome shotgun (WGS) entry which is preliminary data.</text>
</comment>
<evidence type="ECO:0000313" key="1">
    <source>
        <dbReference type="EMBL" id="GIE99439.1"/>
    </source>
</evidence>